<gene>
    <name evidence="1" type="ORF">SDC9_164087</name>
</gene>
<dbReference type="EMBL" id="VSSQ01063740">
    <property type="protein sequence ID" value="MPN16742.1"/>
    <property type="molecule type" value="Genomic_DNA"/>
</dbReference>
<comment type="caution">
    <text evidence="1">The sequence shown here is derived from an EMBL/GenBank/DDBJ whole genome shotgun (WGS) entry which is preliminary data.</text>
</comment>
<protein>
    <recommendedName>
        <fullName evidence="2">Helix-turn-helix domain-containing protein</fullName>
    </recommendedName>
</protein>
<organism evidence="1">
    <name type="scientific">bioreactor metagenome</name>
    <dbReference type="NCBI Taxonomy" id="1076179"/>
    <lineage>
        <taxon>unclassified sequences</taxon>
        <taxon>metagenomes</taxon>
        <taxon>ecological metagenomes</taxon>
    </lineage>
</organism>
<evidence type="ECO:0008006" key="2">
    <source>
        <dbReference type="Google" id="ProtNLM"/>
    </source>
</evidence>
<name>A0A645FSX9_9ZZZZ</name>
<proteinExistence type="predicted"/>
<reference evidence="1" key="1">
    <citation type="submission" date="2019-08" db="EMBL/GenBank/DDBJ databases">
        <authorList>
            <person name="Kucharzyk K."/>
            <person name="Murdoch R.W."/>
            <person name="Higgins S."/>
            <person name="Loffler F."/>
        </authorList>
    </citation>
    <scope>NUCLEOTIDE SEQUENCE</scope>
</reference>
<sequence>MEYLSIRQTADKWGISIRRIQVLCTEGRIPGAMKVGSYWAIPADAEKPDDQRIKSGKYIKAKEQ</sequence>
<dbReference type="AlphaFoldDB" id="A0A645FSX9"/>
<evidence type="ECO:0000313" key="1">
    <source>
        <dbReference type="EMBL" id="MPN16742.1"/>
    </source>
</evidence>
<accession>A0A645FSX9</accession>